<dbReference type="Proteomes" id="UP000031523">
    <property type="component" value="Chromosome"/>
</dbReference>
<proteinExistence type="predicted"/>
<sequence length="124" mass="13689">MPSYPAEYRDHVIRGIVAAVGIESPIAQGRTDPTGRHSWWIPVHQRSGDDHQRASRVLPVIRRHTRPLGVRELDNEVVHPTEEALGSCRSDKPVDMLNGPPACVAVTSSARKPSASANVWNVMR</sequence>
<accession>A0A0B5ERW4</accession>
<dbReference type="AlphaFoldDB" id="A0A0B5ERW4"/>
<reference evidence="1 2" key="1">
    <citation type="submission" date="2015-01" db="EMBL/GenBank/DDBJ databases">
        <title>Enhanced salinomycin production by adjusting the supply of polyketide extender units in Streptomyce albus DSM 41398.</title>
        <authorList>
            <person name="Lu C."/>
        </authorList>
    </citation>
    <scope>NUCLEOTIDE SEQUENCE [LARGE SCALE GENOMIC DNA]</scope>
    <source>
        <strain evidence="2">ATCC 21838 / DSM 41398 / FERM P-419 / JCM 4703 / NBRC 107858</strain>
    </source>
</reference>
<evidence type="ECO:0000313" key="1">
    <source>
        <dbReference type="EMBL" id="AJE85568.1"/>
    </source>
</evidence>
<evidence type="ECO:0000313" key="2">
    <source>
        <dbReference type="Proteomes" id="UP000031523"/>
    </source>
</evidence>
<keyword evidence="2" id="KW-1185">Reference proteome</keyword>
<name>A0A0B5ERW4_STRA4</name>
<dbReference type="EMBL" id="CP010519">
    <property type="protein sequence ID" value="AJE85568.1"/>
    <property type="molecule type" value="Genomic_DNA"/>
</dbReference>
<protein>
    <submittedName>
        <fullName evidence="1">Uncharacterized protein</fullName>
    </submittedName>
</protein>
<dbReference type="KEGG" id="sals:SLNWT_5192"/>
<gene>
    <name evidence="1" type="ORF">SLNWT_5192</name>
</gene>
<organism evidence="1 2">
    <name type="scientific">Streptomyces albus (strain ATCC 21838 / DSM 41398 / FERM P-419 / JCM 4703 / NBRC 107858)</name>
    <dbReference type="NCBI Taxonomy" id="1081613"/>
    <lineage>
        <taxon>Bacteria</taxon>
        <taxon>Bacillati</taxon>
        <taxon>Actinomycetota</taxon>
        <taxon>Actinomycetes</taxon>
        <taxon>Kitasatosporales</taxon>
        <taxon>Streptomycetaceae</taxon>
        <taxon>Streptomyces</taxon>
    </lineage>
</organism>